<dbReference type="InterPro" id="IPR036388">
    <property type="entry name" value="WH-like_DNA-bd_sf"/>
</dbReference>
<gene>
    <name evidence="1" type="ORF">FNL38_11245</name>
</gene>
<dbReference type="PROSITE" id="PS50956">
    <property type="entry name" value="HTH_ASNC_2"/>
    <property type="match status" value="1"/>
</dbReference>
<comment type="caution">
    <text evidence="1">The sequence shown here is derived from an EMBL/GenBank/DDBJ whole genome shotgun (WGS) entry which is preliminary data.</text>
</comment>
<sequence>MVESVRSAVSIDGLDLALLEAMHTHPRAGALELSRVTRVARATVQARLRRLEDGGIIAGYEPHIDLAAAGFGVQAFVTLEIAQGALDTVTVKLEAIPGVIEAFATTGAGDVLCRVAAASHQGLQQTLLDLNRSGVATRSTSVMVLSVVVPFRALPLLETLETRSSAKAPAYRA</sequence>
<dbReference type="Pfam" id="PF01037">
    <property type="entry name" value="AsnC_trans_reg"/>
    <property type="match status" value="1"/>
</dbReference>
<accession>A0A652YHM8</accession>
<dbReference type="InterPro" id="IPR036390">
    <property type="entry name" value="WH_DNA-bd_sf"/>
</dbReference>
<dbReference type="InterPro" id="IPR011008">
    <property type="entry name" value="Dimeric_a/b-barrel"/>
</dbReference>
<dbReference type="Pfam" id="PF13404">
    <property type="entry name" value="HTH_AsnC-type"/>
    <property type="match status" value="1"/>
</dbReference>
<dbReference type="PANTHER" id="PTHR30154">
    <property type="entry name" value="LEUCINE-RESPONSIVE REGULATORY PROTEIN"/>
    <property type="match status" value="1"/>
</dbReference>
<dbReference type="PRINTS" id="PR00033">
    <property type="entry name" value="HTHASNC"/>
</dbReference>
<dbReference type="InterPro" id="IPR019887">
    <property type="entry name" value="Tscrpt_reg_AsnC/Lrp_C"/>
</dbReference>
<protein>
    <submittedName>
        <fullName evidence="1">AsnC family transcriptional regulator</fullName>
    </submittedName>
</protein>
<name>A0A652YHM8_NOCGL</name>
<organism evidence="1">
    <name type="scientific">Nocardia globerula</name>
    <dbReference type="NCBI Taxonomy" id="1818"/>
    <lineage>
        <taxon>Bacteria</taxon>
        <taxon>Bacillati</taxon>
        <taxon>Actinomycetota</taxon>
        <taxon>Actinomycetes</taxon>
        <taxon>Mycobacteriales</taxon>
        <taxon>Nocardiaceae</taxon>
        <taxon>Nocardia</taxon>
    </lineage>
</organism>
<dbReference type="GO" id="GO:0043200">
    <property type="term" value="P:response to amino acid"/>
    <property type="evidence" value="ECO:0007669"/>
    <property type="project" value="TreeGrafter"/>
</dbReference>
<reference evidence="1" key="1">
    <citation type="submission" date="2019-07" db="EMBL/GenBank/DDBJ databases">
        <title>Genomic Encyclopedia of Type Strains, Phase IV (KMG-IV): sequencing the most valuable type-strain genomes for metagenomic binning, comparative biology and taxonomic classification.</title>
        <authorList>
            <person name="Goeker M."/>
        </authorList>
    </citation>
    <scope>NUCLEOTIDE SEQUENCE</scope>
    <source>
        <strain evidence="1">DSM 44596</strain>
    </source>
</reference>
<dbReference type="EMBL" id="VNIQ01000012">
    <property type="protein sequence ID" value="TYQ00751.1"/>
    <property type="molecule type" value="Genomic_DNA"/>
</dbReference>
<dbReference type="InterPro" id="IPR000485">
    <property type="entry name" value="AsnC-type_HTH_dom"/>
</dbReference>
<dbReference type="PANTHER" id="PTHR30154:SF34">
    <property type="entry name" value="TRANSCRIPTIONAL REGULATOR AZLB"/>
    <property type="match status" value="1"/>
</dbReference>
<dbReference type="Gene3D" id="3.30.70.920">
    <property type="match status" value="1"/>
</dbReference>
<dbReference type="InterPro" id="IPR019888">
    <property type="entry name" value="Tscrpt_reg_AsnC-like"/>
</dbReference>
<dbReference type="AlphaFoldDB" id="A0A652YHM8"/>
<dbReference type="SUPFAM" id="SSF54909">
    <property type="entry name" value="Dimeric alpha+beta barrel"/>
    <property type="match status" value="1"/>
</dbReference>
<dbReference type="GO" id="GO:0005829">
    <property type="term" value="C:cytosol"/>
    <property type="evidence" value="ECO:0007669"/>
    <property type="project" value="TreeGrafter"/>
</dbReference>
<dbReference type="SUPFAM" id="SSF46785">
    <property type="entry name" value="Winged helix' DNA-binding domain"/>
    <property type="match status" value="1"/>
</dbReference>
<proteinExistence type="predicted"/>
<evidence type="ECO:0000313" key="1">
    <source>
        <dbReference type="EMBL" id="TYQ00751.1"/>
    </source>
</evidence>
<dbReference type="SMART" id="SM00344">
    <property type="entry name" value="HTH_ASNC"/>
    <property type="match status" value="1"/>
</dbReference>
<dbReference type="GO" id="GO:0043565">
    <property type="term" value="F:sequence-specific DNA binding"/>
    <property type="evidence" value="ECO:0007669"/>
    <property type="project" value="InterPro"/>
</dbReference>
<dbReference type="Gene3D" id="1.10.10.10">
    <property type="entry name" value="Winged helix-like DNA-binding domain superfamily/Winged helix DNA-binding domain"/>
    <property type="match status" value="1"/>
</dbReference>